<dbReference type="PRINTS" id="PR01345">
    <property type="entry name" value="CERVTRCPTASE"/>
</dbReference>
<dbReference type="EMBL" id="HBUF01289379">
    <property type="protein sequence ID" value="CAG6688896.1"/>
    <property type="molecule type" value="Transcribed_RNA"/>
</dbReference>
<reference evidence="1" key="1">
    <citation type="submission" date="2021-05" db="EMBL/GenBank/DDBJ databases">
        <authorList>
            <person name="Alioto T."/>
            <person name="Alioto T."/>
            <person name="Gomez Garrido J."/>
        </authorList>
    </citation>
    <scope>NUCLEOTIDE SEQUENCE</scope>
</reference>
<accession>A0A8D8XB29</accession>
<organism evidence="1">
    <name type="scientific">Cacopsylla melanoneura</name>
    <dbReference type="NCBI Taxonomy" id="428564"/>
    <lineage>
        <taxon>Eukaryota</taxon>
        <taxon>Metazoa</taxon>
        <taxon>Ecdysozoa</taxon>
        <taxon>Arthropoda</taxon>
        <taxon>Hexapoda</taxon>
        <taxon>Insecta</taxon>
        <taxon>Pterygota</taxon>
        <taxon>Neoptera</taxon>
        <taxon>Paraneoptera</taxon>
        <taxon>Hemiptera</taxon>
        <taxon>Sternorrhyncha</taxon>
        <taxon>Psylloidea</taxon>
        <taxon>Psyllidae</taxon>
        <taxon>Psyllinae</taxon>
        <taxon>Cacopsylla</taxon>
    </lineage>
</organism>
<dbReference type="AlphaFoldDB" id="A0A8D8XB29"/>
<name>A0A8D8XB29_9HEMI</name>
<protein>
    <submittedName>
        <fullName evidence="1">Uncharacterized protein</fullName>
    </submittedName>
</protein>
<dbReference type="EMBL" id="HBUF01289383">
    <property type="protein sequence ID" value="CAG6688908.1"/>
    <property type="molecule type" value="Transcribed_RNA"/>
</dbReference>
<evidence type="ECO:0000313" key="1">
    <source>
        <dbReference type="EMBL" id="CAG6688908.1"/>
    </source>
</evidence>
<sequence>MTYTNKRTKIEHTYRIGNKETKEVDTINDLGITLNSNLTWGPQIEKVTQKAYKKLGMVIRFCQPIKDIDTITLLYKSLVRSTIEYGSVVWYPKTKINMKTVERIQGQFVRYLFQKAEGFYPKYPTYIDYKTLIDNLPIDSIEERFTNNLLKLLHNIIHNSINSPYLLTEIKFRVPNPRLRNNPTQLFYIPNQNNNNLSKSPLIFAMEKYNATNSNQVDLFIV</sequence>
<proteinExistence type="predicted"/>